<reference evidence="2" key="1">
    <citation type="submission" date="2025-08" db="UniProtKB">
        <authorList>
            <consortium name="RefSeq"/>
        </authorList>
    </citation>
    <scope>IDENTIFICATION</scope>
    <source>
        <tissue evidence="2">Muscle</tissue>
    </source>
</reference>
<evidence type="ECO:0000313" key="2">
    <source>
        <dbReference type="RefSeq" id="XP_039240474.1"/>
    </source>
</evidence>
<proteinExistence type="predicted"/>
<name>A0A7R5KV77_9PASS</name>
<dbReference type="GO" id="GO:0035023">
    <property type="term" value="P:regulation of Rho protein signal transduction"/>
    <property type="evidence" value="ECO:0007669"/>
    <property type="project" value="TreeGrafter"/>
</dbReference>
<protein>
    <submittedName>
        <fullName evidence="2">Rho guanine nucleotide exchange factor 28-like</fullName>
    </submittedName>
</protein>
<accession>A0A7R5KV77</accession>
<dbReference type="GeneID" id="120323860"/>
<dbReference type="GO" id="GO:0000902">
    <property type="term" value="P:cell morphogenesis"/>
    <property type="evidence" value="ECO:0007669"/>
    <property type="project" value="TreeGrafter"/>
</dbReference>
<dbReference type="PANTHER" id="PTHR13944">
    <property type="entry name" value="AGAP007712-PA"/>
    <property type="match status" value="1"/>
</dbReference>
<evidence type="ECO:0000313" key="1">
    <source>
        <dbReference type="Proteomes" id="UP000504627"/>
    </source>
</evidence>
<dbReference type="RefSeq" id="XP_039240474.1">
    <property type="nucleotide sequence ID" value="XM_039384540.1"/>
</dbReference>
<dbReference type="InParanoid" id="A0A7R5KV77"/>
<dbReference type="PANTHER" id="PTHR13944:SF22">
    <property type="entry name" value="RHO GUANINE NUCLEOTIDE EXCHANGE FACTOR 28"/>
    <property type="match status" value="1"/>
</dbReference>
<gene>
    <name evidence="2" type="primary">LOC120323860</name>
</gene>
<dbReference type="AlphaFoldDB" id="A0A7R5KV77"/>
<dbReference type="Proteomes" id="UP000504627">
    <property type="component" value="Unplaced"/>
</dbReference>
<organism evidence="1 2">
    <name type="scientific">Pipra filicauda</name>
    <name type="common">Wire-tailed manakin</name>
    <dbReference type="NCBI Taxonomy" id="649802"/>
    <lineage>
        <taxon>Eukaryota</taxon>
        <taxon>Metazoa</taxon>
        <taxon>Chordata</taxon>
        <taxon>Craniata</taxon>
        <taxon>Vertebrata</taxon>
        <taxon>Euteleostomi</taxon>
        <taxon>Archelosauria</taxon>
        <taxon>Archosauria</taxon>
        <taxon>Dinosauria</taxon>
        <taxon>Saurischia</taxon>
        <taxon>Theropoda</taxon>
        <taxon>Coelurosauria</taxon>
        <taxon>Aves</taxon>
        <taxon>Neognathae</taxon>
        <taxon>Neoaves</taxon>
        <taxon>Telluraves</taxon>
        <taxon>Australaves</taxon>
        <taxon>Passeriformes</taxon>
        <taxon>Pipridae</taxon>
        <taxon>Pipra</taxon>
    </lineage>
</organism>
<sequence length="144" mass="16088">MELSCAELPLYGQVTIHAKFDKDIYLPEDAEFYFVYGGSLKRYIMFAERVSDSALQSIVPESKHKETLLQLVIKLGLVKLSLFLEAQPGGSLALALSSEEGATPLDLALQHEHSKLVEAFAKVLIPTKLRQWKVQKYPAVQQAL</sequence>
<dbReference type="InterPro" id="IPR051632">
    <property type="entry name" value="Rho_GEF"/>
</dbReference>
<keyword evidence="1" id="KW-1185">Reference proteome</keyword>